<reference evidence="2" key="1">
    <citation type="submission" date="2016-11" db="UniProtKB">
        <authorList>
            <consortium name="WormBaseParasite"/>
        </authorList>
    </citation>
    <scope>IDENTIFICATION</scope>
</reference>
<evidence type="ECO:0000313" key="2">
    <source>
        <dbReference type="WBParaSite" id="Hba_07339"/>
    </source>
</evidence>
<sequence>MGENVDCIKYCDKAAAQQILVCKQMQREQNEKDKKRYKNLFSRIANEHVVGCCFLYYLKLQCIMFSLYISYYI</sequence>
<protein>
    <submittedName>
        <fullName evidence="2">Uncharacterized protein</fullName>
    </submittedName>
</protein>
<organism evidence="1 2">
    <name type="scientific">Heterorhabditis bacteriophora</name>
    <name type="common">Entomopathogenic nematode worm</name>
    <dbReference type="NCBI Taxonomy" id="37862"/>
    <lineage>
        <taxon>Eukaryota</taxon>
        <taxon>Metazoa</taxon>
        <taxon>Ecdysozoa</taxon>
        <taxon>Nematoda</taxon>
        <taxon>Chromadorea</taxon>
        <taxon>Rhabditida</taxon>
        <taxon>Rhabditina</taxon>
        <taxon>Rhabditomorpha</taxon>
        <taxon>Strongyloidea</taxon>
        <taxon>Heterorhabditidae</taxon>
        <taxon>Heterorhabditis</taxon>
    </lineage>
</organism>
<keyword evidence="1" id="KW-1185">Reference proteome</keyword>
<dbReference type="AlphaFoldDB" id="A0A1I7WQB0"/>
<accession>A0A1I7WQB0</accession>
<evidence type="ECO:0000313" key="1">
    <source>
        <dbReference type="Proteomes" id="UP000095283"/>
    </source>
</evidence>
<name>A0A1I7WQB0_HETBA</name>
<proteinExistence type="predicted"/>
<dbReference type="WBParaSite" id="Hba_07339">
    <property type="protein sequence ID" value="Hba_07339"/>
    <property type="gene ID" value="Hba_07339"/>
</dbReference>
<dbReference type="Proteomes" id="UP000095283">
    <property type="component" value="Unplaced"/>
</dbReference>